<evidence type="ECO:0000256" key="5">
    <source>
        <dbReference type="ARBA" id="ARBA00023136"/>
    </source>
</evidence>
<protein>
    <submittedName>
        <fullName evidence="8">Uncharacterized protein</fullName>
    </submittedName>
</protein>
<feature type="transmembrane region" description="Helical" evidence="7">
    <location>
        <begin position="72"/>
        <end position="94"/>
    </location>
</feature>
<reference evidence="8" key="1">
    <citation type="submission" date="2023-07" db="EMBL/GenBank/DDBJ databases">
        <authorList>
            <consortium name="AG Swart"/>
            <person name="Singh M."/>
            <person name="Singh A."/>
            <person name="Seah K."/>
            <person name="Emmerich C."/>
        </authorList>
    </citation>
    <scope>NUCLEOTIDE SEQUENCE</scope>
    <source>
        <strain evidence="8">DP1</strain>
    </source>
</reference>
<dbReference type="Pfam" id="PF04791">
    <property type="entry name" value="LMBR1"/>
    <property type="match status" value="1"/>
</dbReference>
<keyword evidence="3 7" id="KW-0812">Transmembrane</keyword>
<keyword evidence="5 7" id="KW-0472">Membrane</keyword>
<keyword evidence="4 7" id="KW-1133">Transmembrane helix</keyword>
<evidence type="ECO:0000313" key="8">
    <source>
        <dbReference type="EMBL" id="CAI2359123.1"/>
    </source>
</evidence>
<feature type="compositionally biased region" description="Polar residues" evidence="6">
    <location>
        <begin position="678"/>
        <end position="699"/>
    </location>
</feature>
<comment type="similarity">
    <text evidence="2">Belongs to the LIMR family.</text>
</comment>
<evidence type="ECO:0000313" key="9">
    <source>
        <dbReference type="Proteomes" id="UP001295684"/>
    </source>
</evidence>
<accession>A0AAD1U4H2</accession>
<evidence type="ECO:0000256" key="7">
    <source>
        <dbReference type="SAM" id="Phobius"/>
    </source>
</evidence>
<feature type="transmembrane region" description="Helical" evidence="7">
    <location>
        <begin position="452"/>
        <end position="478"/>
    </location>
</feature>
<evidence type="ECO:0000256" key="2">
    <source>
        <dbReference type="ARBA" id="ARBA00010487"/>
    </source>
</evidence>
<dbReference type="PANTHER" id="PTHR21355">
    <property type="entry name" value="G-PROTEIN COUPLED RECEPTOR-ASSOCIATED PROTEIN LMBRD2"/>
    <property type="match status" value="1"/>
</dbReference>
<organism evidence="8 9">
    <name type="scientific">Euplotes crassus</name>
    <dbReference type="NCBI Taxonomy" id="5936"/>
    <lineage>
        <taxon>Eukaryota</taxon>
        <taxon>Sar</taxon>
        <taxon>Alveolata</taxon>
        <taxon>Ciliophora</taxon>
        <taxon>Intramacronucleata</taxon>
        <taxon>Spirotrichea</taxon>
        <taxon>Hypotrichia</taxon>
        <taxon>Euplotida</taxon>
        <taxon>Euplotidae</taxon>
        <taxon>Moneuplotes</taxon>
    </lineage>
</organism>
<dbReference type="InterPro" id="IPR036259">
    <property type="entry name" value="MFS_trans_sf"/>
</dbReference>
<feature type="region of interest" description="Disordered" evidence="6">
    <location>
        <begin position="657"/>
        <end position="710"/>
    </location>
</feature>
<keyword evidence="9" id="KW-1185">Reference proteome</keyword>
<feature type="compositionally biased region" description="Basic and acidic residues" evidence="6">
    <location>
        <begin position="604"/>
        <end position="613"/>
    </location>
</feature>
<gene>
    <name evidence="8" type="ORF">ECRASSUSDP1_LOCUS408</name>
</gene>
<feature type="transmembrane region" description="Helical" evidence="7">
    <location>
        <begin position="39"/>
        <end position="60"/>
    </location>
</feature>
<evidence type="ECO:0000256" key="3">
    <source>
        <dbReference type="ARBA" id="ARBA00022692"/>
    </source>
</evidence>
<sequence>MGILESLKKPRVLITTLVWFFSVIICVICLSLLRGQVSLIITSLLMSAATTVWVFCRYASKHKFPKSAYGNIGLTSFFSLASIGILATDVSFTLYHEHQGDIKAQKRHHNLMVIFWNILYWGNITCGTILNRFFQKYWRCGQFTLFRRTLEALRLMLIDIIAFGILLGLCIGLVFAVFGSDGIIGLKTAFIMLNHVYGMLILTWLLGYGLFHFPIYIFSKSFRKFTFYKDVSKCPSIHEAFRESQVELYKHCNACRNAIKLIRSCDLNIKMKHQIDILEESIPDKYDDGIAITENDNISEFEINDNMAVNNRTLGRCRFKLMTAYYQYKRKKARWISTAERTCSNMLSLEDCNEIYIQRNKSSIVDYVKEIVRKVKKSTQPRDDIYNESQEENQEFVPKIFPKPQSPIRCWTIRALSVIIGIYCLIIVVTQCFLLFKPEYTLVYHLIRNTKIFVLDVILTLFFLISMIGISLFSLFTVNFSDFFQLVPKHTDCITMSLIISICSKLANVLCFNFMTLLILHERINDVNNNIFGTGFATFYTALTEVPFFGDYYNYILPFLILVVGVLTLLKFHTKMKKITRGIKNKTRDKDESQQNYRSLMNKKNKDKENEEITEKNLIRGQELIIKHIKKKNKLEKKRLAEEERIRKHEEYKAERMRDELEYQSKRRGSPCKHENSVSKTLKKQSTPRSTGKSANSGVDISHFLRKDKK</sequence>
<dbReference type="PANTHER" id="PTHR21355:SF0">
    <property type="entry name" value="G-PROTEIN COUPLED RECEPTOR-ASSOCIATED PROTEIN LMBRD2"/>
    <property type="match status" value="1"/>
</dbReference>
<dbReference type="AlphaFoldDB" id="A0AAD1U4H2"/>
<evidence type="ECO:0000256" key="1">
    <source>
        <dbReference type="ARBA" id="ARBA00004141"/>
    </source>
</evidence>
<feature type="transmembrane region" description="Helical" evidence="7">
    <location>
        <begin position="413"/>
        <end position="436"/>
    </location>
</feature>
<evidence type="ECO:0000256" key="6">
    <source>
        <dbReference type="SAM" id="MobiDB-lite"/>
    </source>
</evidence>
<feature type="transmembrane region" description="Helical" evidence="7">
    <location>
        <begin position="114"/>
        <end position="134"/>
    </location>
</feature>
<feature type="transmembrane region" description="Helical" evidence="7">
    <location>
        <begin position="498"/>
        <end position="520"/>
    </location>
</feature>
<dbReference type="GO" id="GO:0016020">
    <property type="term" value="C:membrane"/>
    <property type="evidence" value="ECO:0007669"/>
    <property type="project" value="UniProtKB-SubCell"/>
</dbReference>
<feature type="region of interest" description="Disordered" evidence="6">
    <location>
        <begin position="585"/>
        <end position="613"/>
    </location>
</feature>
<feature type="transmembrane region" description="Helical" evidence="7">
    <location>
        <begin position="12"/>
        <end position="33"/>
    </location>
</feature>
<dbReference type="InterPro" id="IPR006876">
    <property type="entry name" value="LMBR1-like_membr_prot"/>
</dbReference>
<evidence type="ECO:0000256" key="4">
    <source>
        <dbReference type="ARBA" id="ARBA00022989"/>
    </source>
</evidence>
<dbReference type="Proteomes" id="UP001295684">
    <property type="component" value="Unassembled WGS sequence"/>
</dbReference>
<dbReference type="EMBL" id="CAMPGE010000378">
    <property type="protein sequence ID" value="CAI2359123.1"/>
    <property type="molecule type" value="Genomic_DNA"/>
</dbReference>
<name>A0AAD1U4H2_EUPCR</name>
<comment type="caution">
    <text evidence="8">The sequence shown here is derived from an EMBL/GenBank/DDBJ whole genome shotgun (WGS) entry which is preliminary data.</text>
</comment>
<feature type="transmembrane region" description="Helical" evidence="7">
    <location>
        <begin position="198"/>
        <end position="219"/>
    </location>
</feature>
<feature type="transmembrane region" description="Helical" evidence="7">
    <location>
        <begin position="155"/>
        <end position="178"/>
    </location>
</feature>
<dbReference type="InterPro" id="IPR051584">
    <property type="entry name" value="GPCR-associated_LMBR1"/>
</dbReference>
<comment type="subcellular location">
    <subcellularLocation>
        <location evidence="1">Membrane</location>
        <topology evidence="1">Multi-pass membrane protein</topology>
    </subcellularLocation>
</comment>
<proteinExistence type="inferred from homology"/>
<feature type="transmembrane region" description="Helical" evidence="7">
    <location>
        <begin position="552"/>
        <end position="572"/>
    </location>
</feature>
<dbReference type="SUPFAM" id="SSF103473">
    <property type="entry name" value="MFS general substrate transporter"/>
    <property type="match status" value="1"/>
</dbReference>